<evidence type="ECO:0000256" key="3">
    <source>
        <dbReference type="ARBA" id="ARBA00022679"/>
    </source>
</evidence>
<dbReference type="InterPro" id="IPR000477">
    <property type="entry name" value="RT_dom"/>
</dbReference>
<dbReference type="Gene3D" id="2.40.70.10">
    <property type="entry name" value="Acid Proteases"/>
    <property type="match status" value="1"/>
</dbReference>
<keyword evidence="12" id="KW-0695">RNA-directed DNA polymerase</keyword>
<dbReference type="Gene3D" id="3.30.420.10">
    <property type="entry name" value="Ribonuclease H-like superfamily/Ribonuclease H"/>
    <property type="match status" value="1"/>
</dbReference>
<dbReference type="InterPro" id="IPR036397">
    <property type="entry name" value="RNaseH_sf"/>
</dbReference>
<evidence type="ECO:0000256" key="5">
    <source>
        <dbReference type="ARBA" id="ARBA00022722"/>
    </source>
</evidence>
<evidence type="ECO:0000256" key="2">
    <source>
        <dbReference type="ARBA" id="ARBA00022670"/>
    </source>
</evidence>
<dbReference type="InterPro" id="IPR056924">
    <property type="entry name" value="SH3_Tf2-1"/>
</dbReference>
<dbReference type="Pfam" id="PF24626">
    <property type="entry name" value="SH3_Tf2-1"/>
    <property type="match status" value="1"/>
</dbReference>
<evidence type="ECO:0000259" key="18">
    <source>
        <dbReference type="PROSITE" id="PS50994"/>
    </source>
</evidence>
<dbReference type="InterPro" id="IPR021109">
    <property type="entry name" value="Peptidase_aspartic_dom_sf"/>
</dbReference>
<dbReference type="SUPFAM" id="SSF53098">
    <property type="entry name" value="Ribonuclease H-like"/>
    <property type="match status" value="1"/>
</dbReference>
<dbReference type="PANTHER" id="PTHR37984">
    <property type="entry name" value="PROTEIN CBG26694"/>
    <property type="match status" value="1"/>
</dbReference>
<keyword evidence="15" id="KW-0233">DNA recombination</keyword>
<dbReference type="Gene3D" id="3.30.70.270">
    <property type="match status" value="2"/>
</dbReference>
<keyword evidence="9" id="KW-0378">Hydrolase</keyword>
<evidence type="ECO:0000256" key="7">
    <source>
        <dbReference type="ARBA" id="ARBA00022750"/>
    </source>
</evidence>
<feature type="domain" description="Integrase catalytic" evidence="18">
    <location>
        <begin position="1044"/>
        <end position="1165"/>
    </location>
</feature>
<keyword evidence="3" id="KW-0808">Transferase</keyword>
<evidence type="ECO:0000256" key="13">
    <source>
        <dbReference type="ARBA" id="ARBA00022932"/>
    </source>
</evidence>
<dbReference type="Pfam" id="PF19259">
    <property type="entry name" value="Ty3_capsid"/>
    <property type="match status" value="1"/>
</dbReference>
<dbReference type="Pfam" id="PF08284">
    <property type="entry name" value="RVP_2"/>
    <property type="match status" value="1"/>
</dbReference>
<keyword evidence="13" id="KW-0239">DNA-directed DNA polymerase</keyword>
<dbReference type="PANTHER" id="PTHR37984:SF5">
    <property type="entry name" value="PROTEIN NYNRIN-LIKE"/>
    <property type="match status" value="1"/>
</dbReference>
<reference evidence="19 20" key="1">
    <citation type="journal article" date="2021" name="bioRxiv">
        <title>Chromosome-scale and haplotype-resolved genome assembly of a tetraploid potato cultivar.</title>
        <authorList>
            <person name="Sun H."/>
            <person name="Jiao W.-B."/>
            <person name="Krause K."/>
            <person name="Campoy J.A."/>
            <person name="Goel M."/>
            <person name="Folz-Donahue K."/>
            <person name="Kukat C."/>
            <person name="Huettel B."/>
            <person name="Schneeberger K."/>
        </authorList>
    </citation>
    <scope>NUCLEOTIDE SEQUENCE [LARGE SCALE GENOMIC DNA]</scope>
    <source>
        <strain evidence="19">SolTubOtavaFocal</strain>
        <tissue evidence="19">Leaves</tissue>
    </source>
</reference>
<keyword evidence="2" id="KW-0645">Protease</keyword>
<evidence type="ECO:0000256" key="16">
    <source>
        <dbReference type="SAM" id="MobiDB-lite"/>
    </source>
</evidence>
<feature type="domain" description="Reverse transcriptase" evidence="17">
    <location>
        <begin position="524"/>
        <end position="703"/>
    </location>
</feature>
<dbReference type="Gene3D" id="3.10.20.370">
    <property type="match status" value="1"/>
</dbReference>
<dbReference type="CDD" id="cd00303">
    <property type="entry name" value="retropepsin_like"/>
    <property type="match status" value="1"/>
</dbReference>
<evidence type="ECO:0000256" key="9">
    <source>
        <dbReference type="ARBA" id="ARBA00022801"/>
    </source>
</evidence>
<dbReference type="Pfam" id="PF17917">
    <property type="entry name" value="RT_RNaseH"/>
    <property type="match status" value="1"/>
</dbReference>
<keyword evidence="11" id="KW-0229">DNA integration</keyword>
<dbReference type="EMBL" id="JAIVGD010000018">
    <property type="protein sequence ID" value="KAH0755037.1"/>
    <property type="molecule type" value="Genomic_DNA"/>
</dbReference>
<protein>
    <recommendedName>
        <fullName evidence="1">RNA-directed DNA polymerase</fullName>
        <ecNumber evidence="1">2.7.7.49</ecNumber>
    </recommendedName>
</protein>
<keyword evidence="4" id="KW-0548">Nucleotidyltransferase</keyword>
<evidence type="ECO:0000313" key="20">
    <source>
        <dbReference type="Proteomes" id="UP000826656"/>
    </source>
</evidence>
<dbReference type="PROSITE" id="PS50878">
    <property type="entry name" value="RT_POL"/>
    <property type="match status" value="1"/>
</dbReference>
<evidence type="ECO:0000256" key="6">
    <source>
        <dbReference type="ARBA" id="ARBA00022723"/>
    </source>
</evidence>
<evidence type="ECO:0000256" key="10">
    <source>
        <dbReference type="ARBA" id="ARBA00022842"/>
    </source>
</evidence>
<keyword evidence="6" id="KW-0479">Metal-binding</keyword>
<dbReference type="Pfam" id="PF17921">
    <property type="entry name" value="Integrase_H2C2"/>
    <property type="match status" value="1"/>
</dbReference>
<name>A0ABQ7UT78_SOLTU</name>
<dbReference type="InterPro" id="IPR041373">
    <property type="entry name" value="RT_RNaseH"/>
</dbReference>
<keyword evidence="10" id="KW-0460">Magnesium</keyword>
<evidence type="ECO:0000256" key="15">
    <source>
        <dbReference type="ARBA" id="ARBA00023172"/>
    </source>
</evidence>
<sequence>MTRFTKMEFPRFNGTNLRAWLCKVEQYFSMDEVAYNQKVKVASIHFDDIAIEWHLAYLKSRSHLPYPAWEEYVYALMDRFGAEYTDPMSELKLVKQVGMVDEYQKEFDRIMTRLVILPEYAISAFITGLKPEIGFTVKNHRPYSLPQAYQLARNTEAQVNAQLKLTRSSLYVAGGSQSRAVNYNSFSKGAGSKREGQPFKDSSVSLNRKTSRRLTPTEMSEKRQKGLCFFCDEKFVPGHRCSSNKQLYLLEVAEDGEEDQMLEVQEDHDNYEEEEGHEQNCEISVHALNGIHGFNTLRIMGYTKDGPLNILVDPGSSHNFIDDRLIKKLQGDTQLIKPQSVNVADGGNRQTNEVCRNFIWMMQGLTFQDDFLLLSLGSCDMILGVQWLLPLGDIKLNFQKLTLGFWYQGKEVVIQGTREKTRIVEAKKLDKLAQNGCQLFMIRVLPTDQEQQEEPHADASANHILELTKEFQILFQDPKGLPPHRGVFDHKIPLQQGSNPVNARCYRYSSGQKDVLDQMVQEMLDQGIVRPSSSPYASPVVLVRKKDGSWRLCVDYRALNKMTIKDKFPIPIIEELLDELGGSQIYSKLDLRSGYHQIRMAREDVQKTAFRTHAGHYEYLVMPFGLTNAPSSFQGLMNHVFKDYLRKFILVFFDDILVYSRSLEEHLQHLRITFNLLVQHKLFVRKAKCSFGATRVEYLGHFISAEGVATDPKKIEAVKNWPMPKTLKELRGFLGLTGYYRRFIKGYGVISKPLTDLLKKEGYHWSDKATAAVEKLKLALVSAPVLALPNSTLMFVVETDACDYGIGAVLMQDGHPLAYLSKGLSARHQGLSVYDKELLALVMAVTKWSQYLLGRHFLIRTDQKALKFLLEQKLHTGTQMKWIAKLMQFDFEIEYKKGRENKAADSLSRQVNTELLMISVAPADHTLLHRIMELWNKDQELRSLIQKLEEQGETVKGYTYTNQQLRKYGKLVIGADAQLRKDIMQLWHDNTNGGHSGMENTYRRLATLFYWKNLREDVNEYVRKCSVCQRSKYDASATPGLLQPLAIPKTSWSCISMDFIDGLPKSKGKTTILVVVDRLTKYGHFMALSHPYTAVSVAQTFMDQVFKLHGMPENIMSDRDPIFLSRFWQELFSLQGVTLSTSSAYHPQTDGQTEVLNRTLETYLRCYCSDTIQTTPYEALYGQAPPIHLPYLPGEAIEEEVDKSLITREFKAQLLNFHLHRAQQRMQSLANKHRSDRQLKVGDWVYLKIQPYRQVTVSQQVFNKLSAKFYGPYQILEKIGTVAYKLSLPAHVAIHPTIHVSQLKLCHQLPDTTHHPPIIDIASPFCVEPQSIEGRRMVKKGNKAVVQVLIQWKEMSKEQATWEDFMAMKIRFPEFFLEDKEVRKDGGMMQNESG</sequence>
<evidence type="ECO:0000256" key="8">
    <source>
        <dbReference type="ARBA" id="ARBA00022759"/>
    </source>
</evidence>
<dbReference type="SUPFAM" id="SSF54160">
    <property type="entry name" value="Chromo domain-like"/>
    <property type="match status" value="1"/>
</dbReference>
<dbReference type="CDD" id="cd01647">
    <property type="entry name" value="RT_LTR"/>
    <property type="match status" value="1"/>
</dbReference>
<evidence type="ECO:0000313" key="19">
    <source>
        <dbReference type="EMBL" id="KAH0755037.1"/>
    </source>
</evidence>
<dbReference type="InterPro" id="IPR041588">
    <property type="entry name" value="Integrase_H2C2"/>
</dbReference>
<dbReference type="SUPFAM" id="SSF56672">
    <property type="entry name" value="DNA/RNA polymerases"/>
    <property type="match status" value="1"/>
</dbReference>
<feature type="compositionally biased region" description="Polar residues" evidence="16">
    <location>
        <begin position="200"/>
        <end position="218"/>
    </location>
</feature>
<comment type="caution">
    <text evidence="19">The sequence shown here is derived from an EMBL/GenBank/DDBJ whole genome shotgun (WGS) entry which is preliminary data.</text>
</comment>
<proteinExistence type="predicted"/>
<keyword evidence="20" id="KW-1185">Reference proteome</keyword>
<dbReference type="Gene3D" id="3.10.10.10">
    <property type="entry name" value="HIV Type 1 Reverse Transcriptase, subunit A, domain 1"/>
    <property type="match status" value="1"/>
</dbReference>
<keyword evidence="5" id="KW-0540">Nuclease</keyword>
<dbReference type="PROSITE" id="PS50994">
    <property type="entry name" value="INTEGRASE"/>
    <property type="match status" value="1"/>
</dbReference>
<keyword evidence="7" id="KW-0064">Aspartyl protease</keyword>
<dbReference type="EC" id="2.7.7.49" evidence="1"/>
<dbReference type="CDD" id="cd09274">
    <property type="entry name" value="RNase_HI_RT_Ty3"/>
    <property type="match status" value="1"/>
</dbReference>
<evidence type="ECO:0000256" key="4">
    <source>
        <dbReference type="ARBA" id="ARBA00022695"/>
    </source>
</evidence>
<feature type="region of interest" description="Disordered" evidence="16">
    <location>
        <begin position="187"/>
        <end position="218"/>
    </location>
</feature>
<evidence type="ECO:0000256" key="14">
    <source>
        <dbReference type="ARBA" id="ARBA00023125"/>
    </source>
</evidence>
<organism evidence="19 20">
    <name type="scientific">Solanum tuberosum</name>
    <name type="common">Potato</name>
    <dbReference type="NCBI Taxonomy" id="4113"/>
    <lineage>
        <taxon>Eukaryota</taxon>
        <taxon>Viridiplantae</taxon>
        <taxon>Streptophyta</taxon>
        <taxon>Embryophyta</taxon>
        <taxon>Tracheophyta</taxon>
        <taxon>Spermatophyta</taxon>
        <taxon>Magnoliopsida</taxon>
        <taxon>eudicotyledons</taxon>
        <taxon>Gunneridae</taxon>
        <taxon>Pentapetalae</taxon>
        <taxon>asterids</taxon>
        <taxon>lamiids</taxon>
        <taxon>Solanales</taxon>
        <taxon>Solanaceae</taxon>
        <taxon>Solanoideae</taxon>
        <taxon>Solaneae</taxon>
        <taxon>Solanum</taxon>
    </lineage>
</organism>
<dbReference type="Gene3D" id="1.10.340.70">
    <property type="match status" value="1"/>
</dbReference>
<accession>A0ABQ7UT78</accession>
<evidence type="ECO:0000256" key="12">
    <source>
        <dbReference type="ARBA" id="ARBA00022918"/>
    </source>
</evidence>
<dbReference type="InterPro" id="IPR016197">
    <property type="entry name" value="Chromo-like_dom_sf"/>
</dbReference>
<evidence type="ECO:0000259" key="17">
    <source>
        <dbReference type="PROSITE" id="PS50878"/>
    </source>
</evidence>
<gene>
    <name evidence="19" type="ORF">KY290_025307</name>
</gene>
<dbReference type="InterPro" id="IPR043128">
    <property type="entry name" value="Rev_trsase/Diguanyl_cyclase"/>
</dbReference>
<dbReference type="Pfam" id="PF00078">
    <property type="entry name" value="RVT_1"/>
    <property type="match status" value="1"/>
</dbReference>
<evidence type="ECO:0000256" key="1">
    <source>
        <dbReference type="ARBA" id="ARBA00012493"/>
    </source>
</evidence>
<dbReference type="InterPro" id="IPR050951">
    <property type="entry name" value="Retrovirus_Pol_polyprotein"/>
</dbReference>
<dbReference type="InterPro" id="IPR012337">
    <property type="entry name" value="RNaseH-like_sf"/>
</dbReference>
<dbReference type="InterPro" id="IPR045358">
    <property type="entry name" value="Ty3_capsid"/>
</dbReference>
<dbReference type="InterPro" id="IPR043502">
    <property type="entry name" value="DNA/RNA_pol_sf"/>
</dbReference>
<dbReference type="InterPro" id="IPR001584">
    <property type="entry name" value="Integrase_cat-core"/>
</dbReference>
<keyword evidence="14" id="KW-0238">DNA-binding</keyword>
<dbReference type="Proteomes" id="UP000826656">
    <property type="component" value="Unassembled WGS sequence"/>
</dbReference>
<keyword evidence="8" id="KW-0255">Endonuclease</keyword>
<evidence type="ECO:0000256" key="11">
    <source>
        <dbReference type="ARBA" id="ARBA00022908"/>
    </source>
</evidence>